<organism evidence="2 3">
    <name type="scientific">Peptococcus niger</name>
    <dbReference type="NCBI Taxonomy" id="2741"/>
    <lineage>
        <taxon>Bacteria</taxon>
        <taxon>Bacillati</taxon>
        <taxon>Bacillota</taxon>
        <taxon>Clostridia</taxon>
        <taxon>Eubacteriales</taxon>
        <taxon>Peptococcaceae</taxon>
        <taxon>Peptococcus</taxon>
    </lineage>
</organism>
<accession>A0A1G6YV63</accession>
<dbReference type="Proteomes" id="UP000198995">
    <property type="component" value="Unassembled WGS sequence"/>
</dbReference>
<dbReference type="AlphaFoldDB" id="A0A1G6YV63"/>
<keyword evidence="1" id="KW-0812">Transmembrane</keyword>
<evidence type="ECO:0000313" key="3">
    <source>
        <dbReference type="Proteomes" id="UP000198995"/>
    </source>
</evidence>
<feature type="transmembrane region" description="Helical" evidence="1">
    <location>
        <begin position="182"/>
        <end position="203"/>
    </location>
</feature>
<dbReference type="RefSeq" id="WP_091792155.1">
    <property type="nucleotide sequence ID" value="NZ_FNAF01000011.1"/>
</dbReference>
<keyword evidence="1" id="KW-1133">Transmembrane helix</keyword>
<evidence type="ECO:0008006" key="4">
    <source>
        <dbReference type="Google" id="ProtNLM"/>
    </source>
</evidence>
<protein>
    <recommendedName>
        <fullName evidence="4">ABC-2 type transport system permease protein</fullName>
    </recommendedName>
</protein>
<evidence type="ECO:0000256" key="1">
    <source>
        <dbReference type="SAM" id="Phobius"/>
    </source>
</evidence>
<keyword evidence="1" id="KW-0472">Membrane</keyword>
<evidence type="ECO:0000313" key="2">
    <source>
        <dbReference type="EMBL" id="SDD94404.1"/>
    </source>
</evidence>
<dbReference type="OrthoDB" id="1643401at2"/>
<proteinExistence type="predicted"/>
<feature type="transmembrane region" description="Helical" evidence="1">
    <location>
        <begin position="348"/>
        <end position="366"/>
    </location>
</feature>
<keyword evidence="3" id="KW-1185">Reference proteome</keyword>
<feature type="transmembrane region" description="Helical" evidence="1">
    <location>
        <begin position="245"/>
        <end position="270"/>
    </location>
</feature>
<feature type="transmembrane region" description="Helical" evidence="1">
    <location>
        <begin position="314"/>
        <end position="336"/>
    </location>
</feature>
<dbReference type="EMBL" id="FNAF01000011">
    <property type="protein sequence ID" value="SDD94404.1"/>
    <property type="molecule type" value="Genomic_DNA"/>
</dbReference>
<feature type="transmembrane region" description="Helical" evidence="1">
    <location>
        <begin position="64"/>
        <end position="91"/>
    </location>
</feature>
<sequence>MTSTASGFKFTRSLWRYLQGHWWLALLTALTMLLCGPVLTYFGLKNLWSGEAQMAIQQKEMLDFMTFGAFLPGLVVAMVLGVAFALIFSAYQHNKKEVDYRHSLPVRRDSWMLLYSLAGFLIFSVITLLMGLGSYAVGHAFVASFSLLTALGWILQTILFFATAYAVTLLAGQLTGNMVGHVGMATLLHFGFPVVAGTLLAWLSTELATFVKVGWLTTLEKWSLPTLFLYFANGSDAGAVLRGQVFFSAPALVSLTLVALLAFGLSLVLYRRRPSERTGYTFIYPVTEYPVKGLVVLVGTLLAGLAFYQMTDKALAALVIGVVLGGLILHIILTLLFHRDVHRIRRGLLSTGAFIAIALVFFLALHNDVTGFNSYRPADEDVQAVTISAERSPAPFIRNNRGEITLSDNLLPQGLTLGKNLQKGYFASADTLEADKNKAIPSEWATVTWHLASGKTVVRQYEMLPKQLAEAYQPVYASLDYRKALYKDLFSNKFVRQVDSLVIDQDMPVLQADDSPMAGSSYAVKGLGGSPVSGQEILDALKADLLAGDRYLQKEAPNYQITLTMKEDAKFNQAYGQQTVTYPVYPEDKALMALIRRLTAAGALADPAKRLSDTQLPGALTIGDDFTGETVTTVKDPQAIKALLENSVGDAFCYAGVPVDRQYSISGTHVNGLRYILSGHLPADLKAKAHN</sequence>
<feature type="transmembrane region" description="Helical" evidence="1">
    <location>
        <begin position="150"/>
        <end position="170"/>
    </location>
</feature>
<feature type="transmembrane region" description="Helical" evidence="1">
    <location>
        <begin position="112"/>
        <end position="138"/>
    </location>
</feature>
<feature type="transmembrane region" description="Helical" evidence="1">
    <location>
        <begin position="291"/>
        <end position="308"/>
    </location>
</feature>
<feature type="transmembrane region" description="Helical" evidence="1">
    <location>
        <begin position="21"/>
        <end position="44"/>
    </location>
</feature>
<name>A0A1G6YV63_PEPNI</name>
<gene>
    <name evidence="2" type="ORF">SAMN04489866_1112</name>
</gene>
<reference evidence="2 3" key="1">
    <citation type="submission" date="2016-10" db="EMBL/GenBank/DDBJ databases">
        <authorList>
            <person name="de Groot N.N."/>
        </authorList>
    </citation>
    <scope>NUCLEOTIDE SEQUENCE [LARGE SCALE GENOMIC DNA]</scope>
    <source>
        <strain evidence="2 3">DSM 20475</strain>
    </source>
</reference>
<dbReference type="STRING" id="2741.SAMN04489866_1112"/>